<name>A0ABV9YW58_9PSEU</name>
<evidence type="ECO:0000313" key="1">
    <source>
        <dbReference type="EMBL" id="MFC5066096.1"/>
    </source>
</evidence>
<keyword evidence="2" id="KW-1185">Reference proteome</keyword>
<dbReference type="RefSeq" id="WP_378039411.1">
    <property type="nucleotide sequence ID" value="NZ_JBHSIV010000057.1"/>
</dbReference>
<accession>A0ABV9YW58</accession>
<organism evidence="1 2">
    <name type="scientific">Actinomycetospora atypica</name>
    <dbReference type="NCBI Taxonomy" id="1290095"/>
    <lineage>
        <taxon>Bacteria</taxon>
        <taxon>Bacillati</taxon>
        <taxon>Actinomycetota</taxon>
        <taxon>Actinomycetes</taxon>
        <taxon>Pseudonocardiales</taxon>
        <taxon>Pseudonocardiaceae</taxon>
        <taxon>Actinomycetospora</taxon>
    </lineage>
</organism>
<dbReference type="SUPFAM" id="SSF55144">
    <property type="entry name" value="LigT-like"/>
    <property type="match status" value="1"/>
</dbReference>
<protein>
    <submittedName>
        <fullName evidence="1">2'-5' RNA ligase family protein</fullName>
    </submittedName>
</protein>
<sequence>MTRCFVAVLPDEAVNCAVDRAVAAAVGPGSPWRPVAPERRHVTLRFHADADAGELADTLRPRVAGLPAPTLRLEGAGIFGTVLWLGVLPVLPDDARRWSGLLAAVGEDPAGHVAHLTVCRARERPGAVPAGLEGRHGPSWTPGEVVLVASGVPHRVLERFPLVGGGEAVGPGR</sequence>
<reference evidence="2" key="1">
    <citation type="journal article" date="2019" name="Int. J. Syst. Evol. Microbiol.">
        <title>The Global Catalogue of Microorganisms (GCM) 10K type strain sequencing project: providing services to taxonomists for standard genome sequencing and annotation.</title>
        <authorList>
            <consortium name="The Broad Institute Genomics Platform"/>
            <consortium name="The Broad Institute Genome Sequencing Center for Infectious Disease"/>
            <person name="Wu L."/>
            <person name="Ma J."/>
        </authorList>
    </citation>
    <scope>NUCLEOTIDE SEQUENCE [LARGE SCALE GENOMIC DNA]</scope>
    <source>
        <strain evidence="2">CGMCC 4.7093</strain>
    </source>
</reference>
<proteinExistence type="predicted"/>
<dbReference type="EMBL" id="JBHSIV010000057">
    <property type="protein sequence ID" value="MFC5066096.1"/>
    <property type="molecule type" value="Genomic_DNA"/>
</dbReference>
<dbReference type="Gene3D" id="3.90.1140.10">
    <property type="entry name" value="Cyclic phosphodiesterase"/>
    <property type="match status" value="1"/>
</dbReference>
<dbReference type="GO" id="GO:0016874">
    <property type="term" value="F:ligase activity"/>
    <property type="evidence" value="ECO:0007669"/>
    <property type="project" value="UniProtKB-KW"/>
</dbReference>
<dbReference type="Proteomes" id="UP001595947">
    <property type="component" value="Unassembled WGS sequence"/>
</dbReference>
<comment type="caution">
    <text evidence="1">The sequence shown here is derived from an EMBL/GenBank/DDBJ whole genome shotgun (WGS) entry which is preliminary data.</text>
</comment>
<gene>
    <name evidence="1" type="ORF">ACFPBZ_28080</name>
</gene>
<evidence type="ECO:0000313" key="2">
    <source>
        <dbReference type="Proteomes" id="UP001595947"/>
    </source>
</evidence>
<keyword evidence="1" id="KW-0436">Ligase</keyword>
<dbReference type="InterPro" id="IPR009097">
    <property type="entry name" value="Cyclic_Pdiesterase"/>
</dbReference>